<reference evidence="2 3" key="1">
    <citation type="submission" date="2023-04" db="EMBL/GenBank/DDBJ databases">
        <title>Luteimonas endophyticus RD2P54.</title>
        <authorList>
            <person name="Sun J.-Q."/>
        </authorList>
    </citation>
    <scope>NUCLEOTIDE SEQUENCE [LARGE SCALE GENOMIC DNA]</scope>
    <source>
        <strain evidence="2 3">RD2P54</strain>
    </source>
</reference>
<accession>A0ABT6JA33</accession>
<dbReference type="EMBL" id="JARXRM010000028">
    <property type="protein sequence ID" value="MDH5823043.1"/>
    <property type="molecule type" value="Genomic_DNA"/>
</dbReference>
<dbReference type="PANTHER" id="PTHR35908">
    <property type="entry name" value="HYPOTHETICAL FUSION PROTEIN"/>
    <property type="match status" value="1"/>
</dbReference>
<comment type="caution">
    <text evidence="2">The sequence shown here is derived from an EMBL/GenBank/DDBJ whole genome shotgun (WGS) entry which is preliminary data.</text>
</comment>
<dbReference type="InterPro" id="IPR029068">
    <property type="entry name" value="Glyas_Bleomycin-R_OHBP_Dase"/>
</dbReference>
<dbReference type="SUPFAM" id="SSF54593">
    <property type="entry name" value="Glyoxalase/Bleomycin resistance protein/Dihydroxybiphenyl dioxygenase"/>
    <property type="match status" value="1"/>
</dbReference>
<evidence type="ECO:0000259" key="1">
    <source>
        <dbReference type="PROSITE" id="PS51819"/>
    </source>
</evidence>
<name>A0ABT6JA33_9GAMM</name>
<gene>
    <name evidence="2" type="ORF">QFW77_08580</name>
</gene>
<sequence>MAHHSRLSTFVLDCRVEDLKAATEFWSRALGKPVQTFDEDGDGKYAALKTDRDEPILLLQKVDHESRIHLDIEADDVDAEAERLEKLGARKIAFVKRWWVMEAPTGHRFCIVRPQREPLGPHLNAWD</sequence>
<dbReference type="CDD" id="cd06587">
    <property type="entry name" value="VOC"/>
    <property type="match status" value="1"/>
</dbReference>
<dbReference type="RefSeq" id="WP_280574095.1">
    <property type="nucleotide sequence ID" value="NZ_JARXRM010000028.1"/>
</dbReference>
<proteinExistence type="predicted"/>
<dbReference type="Proteomes" id="UP001156940">
    <property type="component" value="Unassembled WGS sequence"/>
</dbReference>
<feature type="domain" description="VOC" evidence="1">
    <location>
        <begin position="6"/>
        <end position="127"/>
    </location>
</feature>
<keyword evidence="3" id="KW-1185">Reference proteome</keyword>
<organism evidence="2 3">
    <name type="scientific">Luteimonas endophytica</name>
    <dbReference type="NCBI Taxonomy" id="3042023"/>
    <lineage>
        <taxon>Bacteria</taxon>
        <taxon>Pseudomonadati</taxon>
        <taxon>Pseudomonadota</taxon>
        <taxon>Gammaproteobacteria</taxon>
        <taxon>Lysobacterales</taxon>
        <taxon>Lysobacteraceae</taxon>
        <taxon>Luteimonas</taxon>
    </lineage>
</organism>
<dbReference type="PROSITE" id="PS51819">
    <property type="entry name" value="VOC"/>
    <property type="match status" value="1"/>
</dbReference>
<dbReference type="Gene3D" id="3.10.180.10">
    <property type="entry name" value="2,3-Dihydroxybiphenyl 1,2-Dioxygenase, domain 1"/>
    <property type="match status" value="1"/>
</dbReference>
<protein>
    <submittedName>
        <fullName evidence="2">VOC family protein</fullName>
    </submittedName>
</protein>
<evidence type="ECO:0000313" key="3">
    <source>
        <dbReference type="Proteomes" id="UP001156940"/>
    </source>
</evidence>
<dbReference type="InterPro" id="IPR037523">
    <property type="entry name" value="VOC_core"/>
</dbReference>
<evidence type="ECO:0000313" key="2">
    <source>
        <dbReference type="EMBL" id="MDH5823043.1"/>
    </source>
</evidence>
<dbReference type="InterPro" id="IPR041581">
    <property type="entry name" value="Glyoxalase_6"/>
</dbReference>
<dbReference type="PANTHER" id="PTHR35908:SF1">
    <property type="entry name" value="CONSERVED PROTEIN"/>
    <property type="match status" value="1"/>
</dbReference>
<dbReference type="Pfam" id="PF18029">
    <property type="entry name" value="Glyoxalase_6"/>
    <property type="match status" value="1"/>
</dbReference>